<dbReference type="AlphaFoldDB" id="A0A401U342"/>
<evidence type="ECO:0000313" key="2">
    <source>
        <dbReference type="Proteomes" id="UP000287033"/>
    </source>
</evidence>
<organism evidence="1 2">
    <name type="scientific">Chiloscyllium punctatum</name>
    <name type="common">Brownbanded bambooshark</name>
    <name type="synonym">Hemiscyllium punctatum</name>
    <dbReference type="NCBI Taxonomy" id="137246"/>
    <lineage>
        <taxon>Eukaryota</taxon>
        <taxon>Metazoa</taxon>
        <taxon>Chordata</taxon>
        <taxon>Craniata</taxon>
        <taxon>Vertebrata</taxon>
        <taxon>Chondrichthyes</taxon>
        <taxon>Elasmobranchii</taxon>
        <taxon>Galeomorphii</taxon>
        <taxon>Galeoidea</taxon>
        <taxon>Orectolobiformes</taxon>
        <taxon>Hemiscylliidae</taxon>
        <taxon>Chiloscyllium</taxon>
    </lineage>
</organism>
<name>A0A401U342_CHIPU</name>
<evidence type="ECO:0000313" key="1">
    <source>
        <dbReference type="EMBL" id="GCC49256.1"/>
    </source>
</evidence>
<gene>
    <name evidence="1" type="ORF">chiPu_0033687</name>
</gene>
<dbReference type="EMBL" id="BEZZ01269660">
    <property type="protein sequence ID" value="GCC49256.1"/>
    <property type="molecule type" value="Genomic_DNA"/>
</dbReference>
<feature type="non-terminal residue" evidence="1">
    <location>
        <position position="155"/>
    </location>
</feature>
<proteinExistence type="predicted"/>
<accession>A0A401U342</accession>
<sequence length="155" mass="17215">MDALVLDQLAHDRRYAAGAVVLLAEIEAGRLHVHQQRNVMSVFLPVVDRQLDADMARQRIDVDRRVGRTADRGVDHDAVLERFAGQEVRRLEVFPDHVDDALAGLVGDLATLAIGRRDRRAARQREAECLGQRVHRGGGAHRVAVADRGRRGGHD</sequence>
<comment type="caution">
    <text evidence="1">The sequence shown here is derived from an EMBL/GenBank/DDBJ whole genome shotgun (WGS) entry which is preliminary data.</text>
</comment>
<keyword evidence="2" id="KW-1185">Reference proteome</keyword>
<dbReference type="Proteomes" id="UP000287033">
    <property type="component" value="Unassembled WGS sequence"/>
</dbReference>
<reference evidence="1 2" key="1">
    <citation type="journal article" date="2018" name="Nat. Ecol. Evol.">
        <title>Shark genomes provide insights into elasmobranch evolution and the origin of vertebrates.</title>
        <authorList>
            <person name="Hara Y"/>
            <person name="Yamaguchi K"/>
            <person name="Onimaru K"/>
            <person name="Kadota M"/>
            <person name="Koyanagi M"/>
            <person name="Keeley SD"/>
            <person name="Tatsumi K"/>
            <person name="Tanaka K"/>
            <person name="Motone F"/>
            <person name="Kageyama Y"/>
            <person name="Nozu R"/>
            <person name="Adachi N"/>
            <person name="Nishimura O"/>
            <person name="Nakagawa R"/>
            <person name="Tanegashima C"/>
            <person name="Kiyatake I"/>
            <person name="Matsumoto R"/>
            <person name="Murakumo K"/>
            <person name="Nishida K"/>
            <person name="Terakita A"/>
            <person name="Kuratani S"/>
            <person name="Sato K"/>
            <person name="Hyodo S Kuraku.S."/>
        </authorList>
    </citation>
    <scope>NUCLEOTIDE SEQUENCE [LARGE SCALE GENOMIC DNA]</scope>
</reference>
<protein>
    <submittedName>
        <fullName evidence="1">Uncharacterized protein</fullName>
    </submittedName>
</protein>